<sequence length="513" mass="54892">MDPITLETLWTRMISIVDEGAAAMLRSSFSTVVRDSYDFSVIITDRTGNSLVQATDSLPSFIGTLPRTVRAFLKEYPANTLKPGDVLITNDMYDGTGHLPDISVARPIFYKGELIAFAASTAHAPDIGGKIRSPEPREIFEEGLQIPMLKLFSGGQMDQTLRAFLRKNVRVPDLVEGDLAAQTSTLELIERGIHSLMAQYHLQDLKELSHEIRTRAENALATAIAAVPDGSYSAEMETDGLTDSPITLRVKVTIKGNEVSLDFAGSSQQVPKAINCAYCYTLSMSAYAIKCALAPDIPNNEGFVTPISVEAPERSIVNPVFPASGGSRVLIGHYIPSLIFQALAEVIPERVLAASGSPIWCLNLASLDSQGRPQANLFFFNGGMGAASSRDGIHCMSWPGNISATPSEAIDQTAPLHVVHKKIIRGSGGAGRYRGGDGQSIMFEYSGNDGAAISFLSERTTQPAPGIQGGLPGNVGYLRINGKDVDPKSQHILKQGDRIEMGTPGGGGYGHAS</sequence>
<organism evidence="3 4">
    <name type="scientific">Roseibium algae</name>
    <dbReference type="NCBI Taxonomy" id="3123038"/>
    <lineage>
        <taxon>Bacteria</taxon>
        <taxon>Pseudomonadati</taxon>
        <taxon>Pseudomonadota</taxon>
        <taxon>Alphaproteobacteria</taxon>
        <taxon>Hyphomicrobiales</taxon>
        <taxon>Stappiaceae</taxon>
        <taxon>Roseibium</taxon>
    </lineage>
</organism>
<dbReference type="RefSeq" id="WP_340277150.1">
    <property type="nucleotide sequence ID" value="NZ_JBAKIA010000021.1"/>
</dbReference>
<feature type="compositionally biased region" description="Gly residues" evidence="1">
    <location>
        <begin position="503"/>
        <end position="513"/>
    </location>
</feature>
<dbReference type="InterPro" id="IPR003692">
    <property type="entry name" value="Hydantoinase_B"/>
</dbReference>
<keyword evidence="4" id="KW-1185">Reference proteome</keyword>
<dbReference type="PANTHER" id="PTHR11365">
    <property type="entry name" value="5-OXOPROLINASE RELATED"/>
    <property type="match status" value="1"/>
</dbReference>
<evidence type="ECO:0000313" key="3">
    <source>
        <dbReference type="EMBL" id="MEJ8476543.1"/>
    </source>
</evidence>
<gene>
    <name evidence="3" type="ORF">V6575_20835</name>
</gene>
<dbReference type="Pfam" id="PF02538">
    <property type="entry name" value="Hydantoinase_B"/>
    <property type="match status" value="1"/>
</dbReference>
<protein>
    <submittedName>
        <fullName evidence="3">Hydantoinase B/oxoprolinase family protein</fullName>
    </submittedName>
</protein>
<dbReference type="Proteomes" id="UP001385499">
    <property type="component" value="Unassembled WGS sequence"/>
</dbReference>
<proteinExistence type="predicted"/>
<reference evidence="3 4" key="1">
    <citation type="submission" date="2024-02" db="EMBL/GenBank/DDBJ databases">
        <title>Roseibium algae sp. nov., isolated from marine alga (Grateloupia sp.), showing potential in myo-inositol conversion.</title>
        <authorList>
            <person name="Wang Y."/>
        </authorList>
    </citation>
    <scope>NUCLEOTIDE SEQUENCE [LARGE SCALE GENOMIC DNA]</scope>
    <source>
        <strain evidence="3 4">H3510</strain>
    </source>
</reference>
<evidence type="ECO:0000313" key="4">
    <source>
        <dbReference type="Proteomes" id="UP001385499"/>
    </source>
</evidence>
<feature type="domain" description="Hydantoinase B/oxoprolinase" evidence="2">
    <location>
        <begin position="2"/>
        <end position="511"/>
    </location>
</feature>
<accession>A0ABU8TQU6</accession>
<dbReference type="PANTHER" id="PTHR11365:SF23">
    <property type="entry name" value="HYPOTHETICAL 5-OXOPROLINASE (EUROFUNG)-RELATED"/>
    <property type="match status" value="1"/>
</dbReference>
<dbReference type="EMBL" id="JBAKIA010000021">
    <property type="protein sequence ID" value="MEJ8476543.1"/>
    <property type="molecule type" value="Genomic_DNA"/>
</dbReference>
<feature type="region of interest" description="Disordered" evidence="1">
    <location>
        <begin position="493"/>
        <end position="513"/>
    </location>
</feature>
<evidence type="ECO:0000259" key="2">
    <source>
        <dbReference type="Pfam" id="PF02538"/>
    </source>
</evidence>
<name>A0ABU8TQU6_9HYPH</name>
<evidence type="ECO:0000256" key="1">
    <source>
        <dbReference type="SAM" id="MobiDB-lite"/>
    </source>
</evidence>
<comment type="caution">
    <text evidence="3">The sequence shown here is derived from an EMBL/GenBank/DDBJ whole genome shotgun (WGS) entry which is preliminary data.</text>
</comment>
<dbReference type="InterPro" id="IPR045079">
    <property type="entry name" value="Oxoprolinase-like"/>
</dbReference>